<sequence>MYLCWSCQAPLDEGDFKRGCYCERCGRDTRCCIACRHYAPDAYNDCREPIAERVVDKEKSNFCDLFTPRQDSETDAQAQDPLAAAKKAAEDLFK</sequence>
<protein>
    <submittedName>
        <fullName evidence="1">Uncharacterized protein</fullName>
    </submittedName>
</protein>
<proteinExistence type="predicted"/>
<reference evidence="1" key="1">
    <citation type="submission" date="2015-04" db="EMBL/GenBank/DDBJ databases">
        <authorList>
            <person name="Syromyatnikov M.Y."/>
            <person name="Popov V.N."/>
        </authorList>
    </citation>
    <scope>NUCLEOTIDE SEQUENCE</scope>
    <source>
        <strain evidence="1">MO-1</strain>
    </source>
</reference>
<organism evidence="1">
    <name type="scientific">Magnetococcus massalia (strain MO-1)</name>
    <dbReference type="NCBI Taxonomy" id="451514"/>
    <lineage>
        <taxon>Bacteria</taxon>
        <taxon>Pseudomonadati</taxon>
        <taxon>Pseudomonadota</taxon>
        <taxon>Magnetococcia</taxon>
        <taxon>Magnetococcales</taxon>
        <taxon>Magnetococcaceae</taxon>
        <taxon>Magnetococcus</taxon>
    </lineage>
</organism>
<accession>A0A1S7LEW0</accession>
<gene>
    <name evidence="1" type="ORF">MAGMO_0278</name>
</gene>
<evidence type="ECO:0000313" key="1">
    <source>
        <dbReference type="EMBL" id="CRH04491.1"/>
    </source>
</evidence>
<dbReference type="EMBL" id="LO017727">
    <property type="protein sequence ID" value="CRH04491.1"/>
    <property type="molecule type" value="Genomic_DNA"/>
</dbReference>
<name>A0A1S7LEW0_MAGMO</name>
<dbReference type="AlphaFoldDB" id="A0A1S7LEW0"/>